<protein>
    <submittedName>
        <fullName evidence="1">Uncharacterized protein</fullName>
    </submittedName>
</protein>
<accession>A0ACD2UD60</accession>
<dbReference type="Proteomes" id="UP001158048">
    <property type="component" value="Unassembled WGS sequence"/>
</dbReference>
<name>A0ACD2UD60_9PSED</name>
<keyword evidence="2" id="KW-1185">Reference proteome</keyword>
<proteinExistence type="predicted"/>
<gene>
    <name evidence="1" type="ORF">SAMN04488483_5324</name>
</gene>
<organism evidence="1 2">
    <name type="scientific">Pseudomonas helmanticensis</name>
    <dbReference type="NCBI Taxonomy" id="1471381"/>
    <lineage>
        <taxon>Bacteria</taxon>
        <taxon>Pseudomonadati</taxon>
        <taxon>Pseudomonadota</taxon>
        <taxon>Gammaproteobacteria</taxon>
        <taxon>Pseudomonadales</taxon>
        <taxon>Pseudomonadaceae</taxon>
        <taxon>Pseudomonas</taxon>
    </lineage>
</organism>
<evidence type="ECO:0000313" key="2">
    <source>
        <dbReference type="Proteomes" id="UP001158048"/>
    </source>
</evidence>
<sequence length="767" mass="88764">MQPHARPQDHIQTSIQSACGRTIACNYLDHPAYSHSLNICLSLHYVYTTYTPTVAYPSGYLLRSAINAFFDFMEAHNSNNPPALHITHYLHITHETFFAYQRYIRKLDKPIDYADKLRSAMSVATQLSDVLPPITLPSIERDAKEKTEPLFPEAYDQLTQALISHIDSLRSKIAFREQLAKIEPYEYEAVLKSFVPTFTREDIFRWYQHYSQVPSRILKKDKLFQKLQHTDDPELIYISTLKRSVPAFKKLYEDKADPYLLDVPYDPTDVTQGVYQWRPDNLRALKTLISNNFPFHVSLPEFLSSYTRSDIMTLEKSNNVVKLVMHRYSVCNRVWSEIRLPVLDDLLSQYYPTAVDVIAIVLFLMLQSGWNKESVMSLDQDNFEHVLTGAIGESLAVIFSEKNKSQSTGKPYFDPKQIVAQSDKSDPYSIYNLIKLARELTEPLRDKPFDVMPISRDDDSMNRLFCFLRPWGEWSGKGGRHSSLSNQKAFMMGVRAFLDAYPIIENGRRLVGAKDLTRRLRPTWELYKRKEHPLSFLSTQMGHSDVNTTDIYYDSSGIATQGRKGRLRSELEAIVSLLRARQFTGLLGKRAQKDAAAELKIFTIPGQENALWGCANQFSPDWIGAERYVTPGKKCCYIQHCLGCSQIRVFEESLPFLIEHLAHIEEQLEAREETSYMSGLEIEKQIIEYILDQWGDDDAIRLAARYQRKHNPLLPRDLASLRILFDEEDFDEGQLAQRQPEWDERGQLEVEHQHDGHRKVEEDQFDE</sequence>
<evidence type="ECO:0000313" key="1">
    <source>
        <dbReference type="EMBL" id="SMQ30275.1"/>
    </source>
</evidence>
<comment type="caution">
    <text evidence="1">The sequence shown here is derived from an EMBL/GenBank/DDBJ whole genome shotgun (WGS) entry which is preliminary data.</text>
</comment>
<reference evidence="1" key="1">
    <citation type="submission" date="2017-05" db="EMBL/GenBank/DDBJ databases">
        <authorList>
            <person name="Varghese N."/>
            <person name="Submissions S."/>
        </authorList>
    </citation>
    <scope>NUCLEOTIDE SEQUENCE</scope>
    <source>
        <strain evidence="1">LMG 28168</strain>
    </source>
</reference>
<dbReference type="EMBL" id="FXUY01000002">
    <property type="protein sequence ID" value="SMQ30275.1"/>
    <property type="molecule type" value="Genomic_DNA"/>
</dbReference>